<dbReference type="InterPro" id="IPR010310">
    <property type="entry name" value="T7SS_ESAT-6-like"/>
</dbReference>
<comment type="similarity">
    <text evidence="1">Belongs to the WXG100 family.</text>
</comment>
<dbReference type="EMBL" id="VBUU01000022">
    <property type="protein sequence ID" value="TLG04689.1"/>
    <property type="molecule type" value="Genomic_DNA"/>
</dbReference>
<organism evidence="2 3">
    <name type="scientific">Nocardia cyriacigeorgica</name>
    <dbReference type="NCBI Taxonomy" id="135487"/>
    <lineage>
        <taxon>Bacteria</taxon>
        <taxon>Bacillati</taxon>
        <taxon>Actinomycetota</taxon>
        <taxon>Actinomycetes</taxon>
        <taxon>Mycobacteriales</taxon>
        <taxon>Nocardiaceae</taxon>
        <taxon>Nocardia</taxon>
    </lineage>
</organism>
<gene>
    <name evidence="2" type="ORF">FEK35_19865</name>
</gene>
<protein>
    <recommendedName>
        <fullName evidence="1">ESAT-6-like protein</fullName>
    </recommendedName>
</protein>
<dbReference type="SUPFAM" id="SSF140453">
    <property type="entry name" value="EsxAB dimer-like"/>
    <property type="match status" value="1"/>
</dbReference>
<evidence type="ECO:0000313" key="2">
    <source>
        <dbReference type="EMBL" id="TLG04689.1"/>
    </source>
</evidence>
<dbReference type="RefSeq" id="WP_138457442.1">
    <property type="nucleotide sequence ID" value="NZ_VBUU01000022.1"/>
</dbReference>
<evidence type="ECO:0000313" key="3">
    <source>
        <dbReference type="Proteomes" id="UP000308349"/>
    </source>
</evidence>
<dbReference type="InterPro" id="IPR036689">
    <property type="entry name" value="ESAT-6-like_sf"/>
</dbReference>
<evidence type="ECO:0000256" key="1">
    <source>
        <dbReference type="RuleBase" id="RU362001"/>
    </source>
</evidence>
<reference evidence="2 3" key="1">
    <citation type="submission" date="2019-05" db="EMBL/GenBank/DDBJ databases">
        <title>Genomes sequences of two Nocardia cyriacigeorgica environmental isolates, type strains Nocardia asteroides ATCC 19247 and Nocardia cyriacigeorgica DSM 44484.</title>
        <authorList>
            <person name="Vautrin F."/>
            <person name="Bergeron E."/>
            <person name="Dubost A."/>
            <person name="Abrouk D."/>
            <person name="Rodriguez Nava V."/>
            <person name="Pujic P."/>
        </authorList>
    </citation>
    <scope>NUCLEOTIDE SEQUENCE [LARGE SCALE GENOMIC DNA]</scope>
    <source>
        <strain evidence="2 3">EML 1456</strain>
    </source>
</reference>
<accession>A0A5R8PAV2</accession>
<proteinExistence type="inferred from homology"/>
<dbReference type="Pfam" id="PF06013">
    <property type="entry name" value="WXG100"/>
    <property type="match status" value="1"/>
</dbReference>
<sequence>MSDTATNPDDLQVVPAEVTDAGTFVQLTADELINGLNSLDRDITALLDTWKGNAADDYAAGWEETRQGVSTVLDALTKIAELLGINSRTFAAQDTNNAEGFGSLSIQI</sequence>
<name>A0A5R8PAV2_9NOCA</name>
<dbReference type="Gene3D" id="1.10.287.1060">
    <property type="entry name" value="ESAT-6-like"/>
    <property type="match status" value="1"/>
</dbReference>
<dbReference type="NCBIfam" id="TIGR03930">
    <property type="entry name" value="WXG100_ESAT6"/>
    <property type="match status" value="1"/>
</dbReference>
<dbReference type="Proteomes" id="UP000308349">
    <property type="component" value="Unassembled WGS sequence"/>
</dbReference>
<comment type="caution">
    <text evidence="2">The sequence shown here is derived from an EMBL/GenBank/DDBJ whole genome shotgun (WGS) entry which is preliminary data.</text>
</comment>
<dbReference type="OrthoDB" id="4568027at2"/>
<dbReference type="AlphaFoldDB" id="A0A5R8PAV2"/>